<keyword evidence="1" id="KW-0472">Membrane</keyword>
<proteinExistence type="predicted"/>
<reference evidence="2 3" key="1">
    <citation type="journal article" date="2012" name="J. Bacteriol.">
        <title>Complete genome sequences of Desulfosporosinus orientis DSM765T, Desulfosporosinus youngiae DSM17734T, Desulfosporosinus meridiei DSM13257T, and Desulfosporosinus acidiphilus DSM22704T.</title>
        <authorList>
            <person name="Pester M."/>
            <person name="Brambilla E."/>
            <person name="Alazard D."/>
            <person name="Rattei T."/>
            <person name="Weinmaier T."/>
            <person name="Han J."/>
            <person name="Lucas S."/>
            <person name="Lapidus A."/>
            <person name="Cheng J.F."/>
            <person name="Goodwin L."/>
            <person name="Pitluck S."/>
            <person name="Peters L."/>
            <person name="Ovchinnikova G."/>
            <person name="Teshima H."/>
            <person name="Detter J.C."/>
            <person name="Han C.S."/>
            <person name="Tapia R."/>
            <person name="Land M.L."/>
            <person name="Hauser L."/>
            <person name="Kyrpides N.C."/>
            <person name="Ivanova N.N."/>
            <person name="Pagani I."/>
            <person name="Huntmann M."/>
            <person name="Wei C.L."/>
            <person name="Davenport K.W."/>
            <person name="Daligault H."/>
            <person name="Chain P.S."/>
            <person name="Chen A."/>
            <person name="Mavromatis K."/>
            <person name="Markowitz V."/>
            <person name="Szeto E."/>
            <person name="Mikhailova N."/>
            <person name="Pati A."/>
            <person name="Wagner M."/>
            <person name="Woyke T."/>
            <person name="Ollivier B."/>
            <person name="Klenk H.P."/>
            <person name="Spring S."/>
            <person name="Loy A."/>
        </authorList>
    </citation>
    <scope>NUCLEOTIDE SEQUENCE [LARGE SCALE GENOMIC DNA]</scope>
    <source>
        <strain evidence="3">DSM 22704 / JCM 16185 / SJ4</strain>
    </source>
</reference>
<evidence type="ECO:0000256" key="1">
    <source>
        <dbReference type="SAM" id="Phobius"/>
    </source>
</evidence>
<dbReference type="RefSeq" id="WP_014827327.1">
    <property type="nucleotide sequence ID" value="NC_018068.1"/>
</dbReference>
<sequence length="81" mass="9180">MPKLSKVLWSIAIFGVVITMAAFTFGIILIGVIMVGAIGILRLYWRRKYSGLFHKPSKHFSTGEVIDITPEYRSDNLRLKP</sequence>
<protein>
    <submittedName>
        <fullName evidence="2">Uncharacterized protein</fullName>
    </submittedName>
</protein>
<dbReference type="HOGENOM" id="CLU_192816_0_0_9"/>
<name>I4D6A3_DESAJ</name>
<dbReference type="Proteomes" id="UP000002892">
    <property type="component" value="Chromosome"/>
</dbReference>
<dbReference type="KEGG" id="dai:Desaci_2374"/>
<keyword evidence="1" id="KW-0812">Transmembrane</keyword>
<keyword evidence="3" id="KW-1185">Reference proteome</keyword>
<dbReference type="EMBL" id="CP003639">
    <property type="protein sequence ID" value="AFM41327.1"/>
    <property type="molecule type" value="Genomic_DNA"/>
</dbReference>
<dbReference type="AlphaFoldDB" id="I4D6A3"/>
<dbReference type="OrthoDB" id="1799169at2"/>
<feature type="transmembrane region" description="Helical" evidence="1">
    <location>
        <begin position="12"/>
        <end position="45"/>
    </location>
</feature>
<keyword evidence="1" id="KW-1133">Transmembrane helix</keyword>
<organism evidence="2 3">
    <name type="scientific">Desulfosporosinus acidiphilus (strain DSM 22704 / JCM 16185 / SJ4)</name>
    <dbReference type="NCBI Taxonomy" id="646529"/>
    <lineage>
        <taxon>Bacteria</taxon>
        <taxon>Bacillati</taxon>
        <taxon>Bacillota</taxon>
        <taxon>Clostridia</taxon>
        <taxon>Eubacteriales</taxon>
        <taxon>Desulfitobacteriaceae</taxon>
        <taxon>Desulfosporosinus</taxon>
    </lineage>
</organism>
<accession>I4D6A3</accession>
<gene>
    <name evidence="2" type="ordered locus">Desaci_2374</name>
</gene>
<evidence type="ECO:0000313" key="3">
    <source>
        <dbReference type="Proteomes" id="UP000002892"/>
    </source>
</evidence>
<evidence type="ECO:0000313" key="2">
    <source>
        <dbReference type="EMBL" id="AFM41327.1"/>
    </source>
</evidence>